<accession>A0A6L3T0X1</accession>
<dbReference type="RefSeq" id="WP_151002484.1">
    <property type="nucleotide sequence ID" value="NZ_VZZK01000027.1"/>
</dbReference>
<gene>
    <name evidence="3" type="ORF">F6X53_21895</name>
</gene>
<keyword evidence="4" id="KW-1185">Reference proteome</keyword>
<dbReference type="PANTHER" id="PTHR14239">
    <property type="entry name" value="DUDULIN-RELATED"/>
    <property type="match status" value="1"/>
</dbReference>
<dbReference type="PANTHER" id="PTHR14239:SF10">
    <property type="entry name" value="REDUCTASE"/>
    <property type="match status" value="1"/>
</dbReference>
<dbReference type="GO" id="GO:0016491">
    <property type="term" value="F:oxidoreductase activity"/>
    <property type="evidence" value="ECO:0007669"/>
    <property type="project" value="UniProtKB-KW"/>
</dbReference>
<evidence type="ECO:0000259" key="2">
    <source>
        <dbReference type="Pfam" id="PF03807"/>
    </source>
</evidence>
<feature type="domain" description="Pyrroline-5-carboxylate reductase catalytic N-terminal" evidence="2">
    <location>
        <begin position="31"/>
        <end position="121"/>
    </location>
</feature>
<dbReference type="AlphaFoldDB" id="A0A6L3T0X1"/>
<organism evidence="3 4">
    <name type="scientific">Methylobacterium soli</name>
    <dbReference type="NCBI Taxonomy" id="553447"/>
    <lineage>
        <taxon>Bacteria</taxon>
        <taxon>Pseudomonadati</taxon>
        <taxon>Pseudomonadota</taxon>
        <taxon>Alphaproteobacteria</taxon>
        <taxon>Hyphomicrobiales</taxon>
        <taxon>Methylobacteriaceae</taxon>
        <taxon>Methylobacterium</taxon>
    </lineage>
</organism>
<dbReference type="InterPro" id="IPR028939">
    <property type="entry name" value="P5C_Rdtase_cat_N"/>
</dbReference>
<keyword evidence="1" id="KW-0560">Oxidoreductase</keyword>
<dbReference type="Pfam" id="PF03807">
    <property type="entry name" value="F420_oxidored"/>
    <property type="match status" value="1"/>
</dbReference>
<comment type="caution">
    <text evidence="3">The sequence shown here is derived from an EMBL/GenBank/DDBJ whole genome shotgun (WGS) entry which is preliminary data.</text>
</comment>
<reference evidence="3 4" key="1">
    <citation type="submission" date="2019-09" db="EMBL/GenBank/DDBJ databases">
        <title>YIM 48816 draft genome.</title>
        <authorList>
            <person name="Jiang L."/>
        </authorList>
    </citation>
    <scope>NUCLEOTIDE SEQUENCE [LARGE SCALE GENOMIC DNA]</scope>
    <source>
        <strain evidence="3 4">YIM 48816</strain>
    </source>
</reference>
<dbReference type="OrthoDB" id="7557417at2"/>
<evidence type="ECO:0000313" key="3">
    <source>
        <dbReference type="EMBL" id="KAB1076746.1"/>
    </source>
</evidence>
<dbReference type="InterPro" id="IPR051267">
    <property type="entry name" value="STEAP_metalloreductase"/>
</dbReference>
<dbReference type="Gene3D" id="3.40.50.720">
    <property type="entry name" value="NAD(P)-binding Rossmann-like Domain"/>
    <property type="match status" value="1"/>
</dbReference>
<sequence length="238" mass="24176">MRSIAIYPSSVKAHNSHHAAGQGIRGVTTMTIAIIGTGNMGSGLARLLASKGIDVAIGHRDPAKAAALAAEIGPRAQGGGSEAAAKLADIVILAVNYGSAEEALKGAGDLTGKIVVDISNPITPDYKALTVGHTTSAAEEIQKLVPGARVVKAFNTIFSQLLPSEARGGREVQVFLAGDDEAAKEAVSGVVSSAGFAPVDAGPLSNARYLEPVGEINIHFGFFLGWGTSAAPAWIKAA</sequence>
<proteinExistence type="predicted"/>
<evidence type="ECO:0000256" key="1">
    <source>
        <dbReference type="ARBA" id="ARBA00023002"/>
    </source>
</evidence>
<dbReference type="Proteomes" id="UP000474159">
    <property type="component" value="Unassembled WGS sequence"/>
</dbReference>
<protein>
    <submittedName>
        <fullName evidence="3">NADPH-dependent F420 reductase</fullName>
    </submittedName>
</protein>
<dbReference type="EMBL" id="VZZK01000027">
    <property type="protein sequence ID" value="KAB1076746.1"/>
    <property type="molecule type" value="Genomic_DNA"/>
</dbReference>
<name>A0A6L3T0X1_9HYPH</name>
<dbReference type="InterPro" id="IPR036291">
    <property type="entry name" value="NAD(P)-bd_dom_sf"/>
</dbReference>
<dbReference type="SUPFAM" id="SSF51735">
    <property type="entry name" value="NAD(P)-binding Rossmann-fold domains"/>
    <property type="match status" value="1"/>
</dbReference>
<evidence type="ECO:0000313" key="4">
    <source>
        <dbReference type="Proteomes" id="UP000474159"/>
    </source>
</evidence>